<feature type="transmembrane region" description="Helical" evidence="1">
    <location>
        <begin position="7"/>
        <end position="32"/>
    </location>
</feature>
<dbReference type="EMBL" id="MU842900">
    <property type="protein sequence ID" value="KAK2027193.1"/>
    <property type="molecule type" value="Genomic_DNA"/>
</dbReference>
<evidence type="ECO:0000313" key="2">
    <source>
        <dbReference type="EMBL" id="KAK2027193.1"/>
    </source>
</evidence>
<dbReference type="Proteomes" id="UP001232148">
    <property type="component" value="Unassembled WGS sequence"/>
</dbReference>
<sequence length="63" mass="7371">MVFPLTCFLWGSSFFPKVCIVTQSVFFCFYVGSSRYLLQFYFVLAAFVSLSHDEVSMIHTMYM</sequence>
<name>A0AAD9M3A5_9PEZI</name>
<keyword evidence="1" id="KW-1133">Transmembrane helix</keyword>
<keyword evidence="3" id="KW-1185">Reference proteome</keyword>
<keyword evidence="1" id="KW-0812">Transmembrane</keyword>
<reference evidence="2" key="1">
    <citation type="submission" date="2021-06" db="EMBL/GenBank/DDBJ databases">
        <title>Comparative genomics, transcriptomics and evolutionary studies reveal genomic signatures of adaptation to plant cell wall in hemibiotrophic fungi.</title>
        <authorList>
            <consortium name="DOE Joint Genome Institute"/>
            <person name="Baroncelli R."/>
            <person name="Diaz J.F."/>
            <person name="Benocci T."/>
            <person name="Peng M."/>
            <person name="Battaglia E."/>
            <person name="Haridas S."/>
            <person name="Andreopoulos W."/>
            <person name="Labutti K."/>
            <person name="Pangilinan J."/>
            <person name="Floch G.L."/>
            <person name="Makela M.R."/>
            <person name="Henrissat B."/>
            <person name="Grigoriev I.V."/>
            <person name="Crouch J.A."/>
            <person name="De Vries R.P."/>
            <person name="Sukno S.A."/>
            <person name="Thon M.R."/>
        </authorList>
    </citation>
    <scope>NUCLEOTIDE SEQUENCE</scope>
    <source>
        <strain evidence="2">MAFF235873</strain>
    </source>
</reference>
<proteinExistence type="predicted"/>
<organism evidence="2 3">
    <name type="scientific">Colletotrichum zoysiae</name>
    <dbReference type="NCBI Taxonomy" id="1216348"/>
    <lineage>
        <taxon>Eukaryota</taxon>
        <taxon>Fungi</taxon>
        <taxon>Dikarya</taxon>
        <taxon>Ascomycota</taxon>
        <taxon>Pezizomycotina</taxon>
        <taxon>Sordariomycetes</taxon>
        <taxon>Hypocreomycetidae</taxon>
        <taxon>Glomerellales</taxon>
        <taxon>Glomerellaceae</taxon>
        <taxon>Colletotrichum</taxon>
        <taxon>Colletotrichum graminicola species complex</taxon>
    </lineage>
</organism>
<keyword evidence="1" id="KW-0472">Membrane</keyword>
<protein>
    <submittedName>
        <fullName evidence="2">Uncharacterized protein</fullName>
    </submittedName>
</protein>
<dbReference type="AlphaFoldDB" id="A0AAD9M3A5"/>
<accession>A0AAD9M3A5</accession>
<evidence type="ECO:0000313" key="3">
    <source>
        <dbReference type="Proteomes" id="UP001232148"/>
    </source>
</evidence>
<comment type="caution">
    <text evidence="2">The sequence shown here is derived from an EMBL/GenBank/DDBJ whole genome shotgun (WGS) entry which is preliminary data.</text>
</comment>
<evidence type="ECO:0000256" key="1">
    <source>
        <dbReference type="SAM" id="Phobius"/>
    </source>
</evidence>
<gene>
    <name evidence="2" type="ORF">LX32DRAFT_452471</name>
</gene>